<keyword evidence="2" id="KW-1185">Reference proteome</keyword>
<dbReference type="SUPFAM" id="SSF46689">
    <property type="entry name" value="Homeodomain-like"/>
    <property type="match status" value="1"/>
</dbReference>
<gene>
    <name evidence="1" type="ORF">FHS75_003560</name>
</gene>
<protein>
    <submittedName>
        <fullName evidence="1">Transposase-like protein</fullName>
    </submittedName>
</protein>
<dbReference type="Pfam" id="PF01527">
    <property type="entry name" value="HTH_Tnp_1"/>
    <property type="match status" value="1"/>
</dbReference>
<accession>A0A7Y9XYW9</accession>
<dbReference type="GO" id="GO:0006313">
    <property type="term" value="P:DNA transposition"/>
    <property type="evidence" value="ECO:0007669"/>
    <property type="project" value="InterPro"/>
</dbReference>
<comment type="caution">
    <text evidence="1">The sequence shown here is derived from an EMBL/GenBank/DDBJ whole genome shotgun (WGS) entry which is preliminary data.</text>
</comment>
<dbReference type="PANTHER" id="PTHR33609">
    <property type="entry name" value="LOW CALCIUM RESPONSE LOCUS PROTEIN S"/>
    <property type="match status" value="1"/>
</dbReference>
<name>A0A7Y9XYW9_9SPHN</name>
<organism evidence="1 2">
    <name type="scientific">Novosphingobium marinum</name>
    <dbReference type="NCBI Taxonomy" id="1514948"/>
    <lineage>
        <taxon>Bacteria</taxon>
        <taxon>Pseudomonadati</taxon>
        <taxon>Pseudomonadota</taxon>
        <taxon>Alphaproteobacteria</taxon>
        <taxon>Sphingomonadales</taxon>
        <taxon>Sphingomonadaceae</taxon>
        <taxon>Novosphingobium</taxon>
    </lineage>
</organism>
<dbReference type="EMBL" id="JACBZF010000017">
    <property type="protein sequence ID" value="NYH97199.1"/>
    <property type="molecule type" value="Genomic_DNA"/>
</dbReference>
<reference evidence="1 2" key="1">
    <citation type="submission" date="2020-07" db="EMBL/GenBank/DDBJ databases">
        <title>Genomic Encyclopedia of Type Strains, Phase IV (KMG-IV): sequencing the most valuable type-strain genomes for metagenomic binning, comparative biology and taxonomic classification.</title>
        <authorList>
            <person name="Goeker M."/>
        </authorList>
    </citation>
    <scope>NUCLEOTIDE SEQUENCE [LARGE SCALE GENOMIC DNA]</scope>
    <source>
        <strain evidence="1 2">DSM 29043</strain>
    </source>
</reference>
<evidence type="ECO:0000313" key="2">
    <source>
        <dbReference type="Proteomes" id="UP000522081"/>
    </source>
</evidence>
<dbReference type="AlphaFoldDB" id="A0A7Y9XYW9"/>
<dbReference type="InterPro" id="IPR002514">
    <property type="entry name" value="Transposase_8"/>
</dbReference>
<dbReference type="Proteomes" id="UP000522081">
    <property type="component" value="Unassembled WGS sequence"/>
</dbReference>
<dbReference type="PANTHER" id="PTHR33609:SF1">
    <property type="entry name" value="TRANSPOSASE"/>
    <property type="match status" value="1"/>
</dbReference>
<evidence type="ECO:0000313" key="1">
    <source>
        <dbReference type="EMBL" id="NYH97199.1"/>
    </source>
</evidence>
<sequence>MARERYTPEQITGMLREAEVRLSQVEKIGSISRSLGISEQSYYRWRREYGGLKVSQAKRLKDLERERTSSCARRCPT</sequence>
<proteinExistence type="predicted"/>
<dbReference type="InterPro" id="IPR052546">
    <property type="entry name" value="Transposase_8_domain"/>
</dbReference>
<dbReference type="GO" id="GO:0003677">
    <property type="term" value="F:DNA binding"/>
    <property type="evidence" value="ECO:0007669"/>
    <property type="project" value="InterPro"/>
</dbReference>
<dbReference type="InterPro" id="IPR009057">
    <property type="entry name" value="Homeodomain-like_sf"/>
</dbReference>
<dbReference type="GO" id="GO:0004803">
    <property type="term" value="F:transposase activity"/>
    <property type="evidence" value="ECO:0007669"/>
    <property type="project" value="InterPro"/>
</dbReference>